<keyword evidence="8 10" id="KW-1133">Transmembrane helix</keyword>
<feature type="transmembrane region" description="Helical" evidence="10">
    <location>
        <begin position="31"/>
        <end position="53"/>
    </location>
</feature>
<dbReference type="GO" id="GO:0005886">
    <property type="term" value="C:plasma membrane"/>
    <property type="evidence" value="ECO:0007669"/>
    <property type="project" value="UniProtKB-SubCell"/>
</dbReference>
<dbReference type="InterPro" id="IPR001639">
    <property type="entry name" value="T2SS_protein-GspC"/>
</dbReference>
<keyword evidence="6 10" id="KW-0812">Transmembrane</keyword>
<dbReference type="AlphaFoldDB" id="A0A5S9PQ89"/>
<dbReference type="EMBL" id="CACSII010000012">
    <property type="protein sequence ID" value="CAA0106379.1"/>
    <property type="molecule type" value="Genomic_DNA"/>
</dbReference>
<evidence type="ECO:0000259" key="11">
    <source>
        <dbReference type="Pfam" id="PF11356"/>
    </source>
</evidence>
<evidence type="ECO:0000256" key="10">
    <source>
        <dbReference type="SAM" id="Phobius"/>
    </source>
</evidence>
<evidence type="ECO:0000256" key="3">
    <source>
        <dbReference type="ARBA" id="ARBA00022448"/>
    </source>
</evidence>
<keyword evidence="9 10" id="KW-0472">Membrane</keyword>
<name>A0A5S9PQ89_9GAMM</name>
<evidence type="ECO:0000256" key="6">
    <source>
        <dbReference type="ARBA" id="ARBA00022692"/>
    </source>
</evidence>
<evidence type="ECO:0000313" key="13">
    <source>
        <dbReference type="Proteomes" id="UP000434580"/>
    </source>
</evidence>
<comment type="subcellular location">
    <subcellularLocation>
        <location evidence="1">Cell inner membrane</location>
    </subcellularLocation>
</comment>
<evidence type="ECO:0000256" key="9">
    <source>
        <dbReference type="ARBA" id="ARBA00023136"/>
    </source>
</evidence>
<evidence type="ECO:0000256" key="2">
    <source>
        <dbReference type="ARBA" id="ARBA00007986"/>
    </source>
</evidence>
<feature type="domain" description="Type II secretion system protein GspC N-terminal" evidence="11">
    <location>
        <begin position="36"/>
        <end position="187"/>
    </location>
</feature>
<comment type="similarity">
    <text evidence="2">Belongs to the GSP C family.</text>
</comment>
<proteinExistence type="inferred from homology"/>
<dbReference type="Gene3D" id="2.30.42.10">
    <property type="match status" value="1"/>
</dbReference>
<organism evidence="12 13">
    <name type="scientific">BD1-7 clade bacterium</name>
    <dbReference type="NCBI Taxonomy" id="2029982"/>
    <lineage>
        <taxon>Bacteria</taxon>
        <taxon>Pseudomonadati</taxon>
        <taxon>Pseudomonadota</taxon>
        <taxon>Gammaproteobacteria</taxon>
        <taxon>Cellvibrionales</taxon>
        <taxon>Spongiibacteraceae</taxon>
        <taxon>BD1-7 clade</taxon>
    </lineage>
</organism>
<evidence type="ECO:0000256" key="8">
    <source>
        <dbReference type="ARBA" id="ARBA00022989"/>
    </source>
</evidence>
<evidence type="ECO:0000256" key="4">
    <source>
        <dbReference type="ARBA" id="ARBA00022475"/>
    </source>
</evidence>
<dbReference type="GO" id="GO:0015628">
    <property type="term" value="P:protein secretion by the type II secretion system"/>
    <property type="evidence" value="ECO:0007669"/>
    <property type="project" value="InterPro"/>
</dbReference>
<gene>
    <name evidence="12" type="primary">epsC</name>
    <name evidence="12" type="ORF">DPBNPPHM_01264</name>
</gene>
<evidence type="ECO:0000256" key="1">
    <source>
        <dbReference type="ARBA" id="ARBA00004533"/>
    </source>
</evidence>
<evidence type="ECO:0000256" key="5">
    <source>
        <dbReference type="ARBA" id="ARBA00022519"/>
    </source>
</evidence>
<dbReference type="NCBIfam" id="TIGR01713">
    <property type="entry name" value="typeII_sec_gspC"/>
    <property type="match status" value="1"/>
</dbReference>
<evidence type="ECO:0000256" key="7">
    <source>
        <dbReference type="ARBA" id="ARBA00022927"/>
    </source>
</evidence>
<dbReference type="SUPFAM" id="SSF50156">
    <property type="entry name" value="PDZ domain-like"/>
    <property type="match status" value="1"/>
</dbReference>
<keyword evidence="7" id="KW-0653">Protein transport</keyword>
<dbReference type="Proteomes" id="UP000434580">
    <property type="component" value="Unassembled WGS sequence"/>
</dbReference>
<protein>
    <submittedName>
        <fullName evidence="12">Type II secretion system protein C</fullName>
    </submittedName>
</protein>
<accession>A0A5S9PQ89</accession>
<dbReference type="Gene3D" id="2.30.30.830">
    <property type="match status" value="1"/>
</dbReference>
<dbReference type="Pfam" id="PF11356">
    <property type="entry name" value="T2SSC"/>
    <property type="match status" value="1"/>
</dbReference>
<dbReference type="OrthoDB" id="1491375at2"/>
<keyword evidence="4" id="KW-1003">Cell membrane</keyword>
<keyword evidence="3" id="KW-0813">Transport</keyword>
<evidence type="ECO:0000313" key="12">
    <source>
        <dbReference type="EMBL" id="CAA0106379.1"/>
    </source>
</evidence>
<sequence>MSNLASADNLSKLASIAGDAISRLPVEKIRFFSLLLIGVWFVAMLAEIFWLAMPMPQQPAVVPPMPNASSLNHGGSAGSSSSAINVPQMQSWNLFGEEAKSADDEVVKELQPADATVGQDAKETRLKLSLLGVITSTDPANGYAVLEYQNKAELYRVGDKIPGGRDVSLFRVHTDRAIIDNRGNYEAVLLYDETVKSTQKPVARPRKTTGDKVVDHRRSSSVSALAKGYRDQLLSNPMSLAEVIRISPAKGSDGSIIGYRVRPGKHRQQFSDLGLKSGDIVTSVNGVELSDPSNAMQLYGQLRELTEATFAVKRGDEEITLIVGLE</sequence>
<dbReference type="InterPro" id="IPR024961">
    <property type="entry name" value="T2SS_GspC_N"/>
</dbReference>
<dbReference type="InterPro" id="IPR036034">
    <property type="entry name" value="PDZ_sf"/>
</dbReference>
<dbReference type="GO" id="GO:0015627">
    <property type="term" value="C:type II protein secretion system complex"/>
    <property type="evidence" value="ECO:0007669"/>
    <property type="project" value="InterPro"/>
</dbReference>
<reference evidence="12 13" key="1">
    <citation type="submission" date="2019-11" db="EMBL/GenBank/DDBJ databases">
        <authorList>
            <person name="Holert J."/>
        </authorList>
    </citation>
    <scope>NUCLEOTIDE SEQUENCE [LARGE SCALE GENOMIC DNA]</scope>
    <source>
        <strain evidence="12">BC5_2</strain>
    </source>
</reference>
<keyword evidence="5" id="KW-0997">Cell inner membrane</keyword>